<evidence type="ECO:0000256" key="5">
    <source>
        <dbReference type="ARBA" id="ARBA00023004"/>
    </source>
</evidence>
<dbReference type="GO" id="GO:0020037">
    <property type="term" value="F:heme binding"/>
    <property type="evidence" value="ECO:0007669"/>
    <property type="project" value="InterPro"/>
</dbReference>
<dbReference type="AlphaFoldDB" id="A0A3S2VWL8"/>
<evidence type="ECO:0000256" key="1">
    <source>
        <dbReference type="ARBA" id="ARBA00022448"/>
    </source>
</evidence>
<reference evidence="9 10" key="1">
    <citation type="submission" date="2019-01" db="EMBL/GenBank/DDBJ databases">
        <authorList>
            <person name="Chen W.-M."/>
        </authorList>
    </citation>
    <scope>NUCLEOTIDE SEQUENCE [LARGE SCALE GENOMIC DNA]</scope>
    <source>
        <strain evidence="9 10">ICH-3</strain>
    </source>
</reference>
<feature type="binding site" description="covalent" evidence="6">
    <location>
        <position position="85"/>
    </location>
    <ligand>
        <name>heme c</name>
        <dbReference type="ChEBI" id="CHEBI:61717"/>
    </ligand>
</feature>
<comment type="caution">
    <text evidence="9">The sequence shown here is derived from an EMBL/GenBank/DDBJ whole genome shotgun (WGS) entry which is preliminary data.</text>
</comment>
<keyword evidence="4" id="KW-0249">Electron transport</keyword>
<evidence type="ECO:0000256" key="3">
    <source>
        <dbReference type="ARBA" id="ARBA00022723"/>
    </source>
</evidence>
<dbReference type="GO" id="GO:0009055">
    <property type="term" value="F:electron transfer activity"/>
    <property type="evidence" value="ECO:0007669"/>
    <property type="project" value="InterPro"/>
</dbReference>
<dbReference type="Pfam" id="PF00034">
    <property type="entry name" value="Cytochrom_C"/>
    <property type="match status" value="1"/>
</dbReference>
<feature type="signal peptide" evidence="7">
    <location>
        <begin position="1"/>
        <end position="25"/>
    </location>
</feature>
<dbReference type="GO" id="GO:0005506">
    <property type="term" value="F:iron ion binding"/>
    <property type="evidence" value="ECO:0007669"/>
    <property type="project" value="InterPro"/>
</dbReference>
<dbReference type="OrthoDB" id="9814063at2"/>
<feature type="binding site" description="covalent" evidence="6">
    <location>
        <position position="40"/>
    </location>
    <ligand>
        <name>heme c</name>
        <dbReference type="ChEBI" id="CHEBI:61717"/>
    </ligand>
</feature>
<evidence type="ECO:0000256" key="7">
    <source>
        <dbReference type="SAM" id="SignalP"/>
    </source>
</evidence>
<dbReference type="InterPro" id="IPR036909">
    <property type="entry name" value="Cyt_c-like_dom_sf"/>
</dbReference>
<feature type="binding site" description="covalent" evidence="6">
    <location>
        <position position="36"/>
    </location>
    <ligand>
        <name>heme c</name>
        <dbReference type="ChEBI" id="CHEBI:61717"/>
    </ligand>
</feature>
<evidence type="ECO:0000256" key="4">
    <source>
        <dbReference type="ARBA" id="ARBA00022982"/>
    </source>
</evidence>
<evidence type="ECO:0000256" key="6">
    <source>
        <dbReference type="PIRSR" id="PIRSR602324-1"/>
    </source>
</evidence>
<keyword evidence="10" id="KW-1185">Reference proteome</keyword>
<keyword evidence="1" id="KW-0813">Transport</keyword>
<organism evidence="9 10">
    <name type="scientific">Rubrivivax albus</name>
    <dbReference type="NCBI Taxonomy" id="2499835"/>
    <lineage>
        <taxon>Bacteria</taxon>
        <taxon>Pseudomonadati</taxon>
        <taxon>Pseudomonadota</taxon>
        <taxon>Betaproteobacteria</taxon>
        <taxon>Burkholderiales</taxon>
        <taxon>Sphaerotilaceae</taxon>
        <taxon>Rubrivivax</taxon>
    </lineage>
</organism>
<sequence>MTRSHPWAALAAGALACGLALPAAANPEAALGAAGCTACHAKDKKLVGPAWKDIAAKYKGQAGAPADLAQKVRGGGKGVWGPIPMPPNPAAKIGDTELAAAIGWILQQ</sequence>
<dbReference type="PROSITE" id="PS51007">
    <property type="entry name" value="CYTC"/>
    <property type="match status" value="1"/>
</dbReference>
<evidence type="ECO:0000256" key="2">
    <source>
        <dbReference type="ARBA" id="ARBA00022617"/>
    </source>
</evidence>
<comment type="PTM">
    <text evidence="6">Binds 1 heme c group covalently per subunit.</text>
</comment>
<evidence type="ECO:0000313" key="10">
    <source>
        <dbReference type="Proteomes" id="UP000288178"/>
    </source>
</evidence>
<evidence type="ECO:0000313" key="9">
    <source>
        <dbReference type="EMBL" id="RVT50996.1"/>
    </source>
</evidence>
<feature type="domain" description="Cytochrome c" evidence="8">
    <location>
        <begin position="22"/>
        <end position="108"/>
    </location>
</feature>
<dbReference type="InterPro" id="IPR002324">
    <property type="entry name" value="Cyt_c_ID"/>
</dbReference>
<keyword evidence="5 6" id="KW-0408">Iron</keyword>
<keyword evidence="3 6" id="KW-0479">Metal-binding</keyword>
<gene>
    <name evidence="9" type="ORF">ENE75_14475</name>
</gene>
<dbReference type="PRINTS" id="PR00606">
    <property type="entry name" value="CYTCHROMECID"/>
</dbReference>
<feature type="chain" id="PRO_5018605127" evidence="7">
    <location>
        <begin position="26"/>
        <end position="108"/>
    </location>
</feature>
<dbReference type="Proteomes" id="UP000288178">
    <property type="component" value="Unassembled WGS sequence"/>
</dbReference>
<dbReference type="EMBL" id="SACT01000004">
    <property type="protein sequence ID" value="RVT50996.1"/>
    <property type="molecule type" value="Genomic_DNA"/>
</dbReference>
<evidence type="ECO:0000259" key="8">
    <source>
        <dbReference type="PROSITE" id="PS51007"/>
    </source>
</evidence>
<dbReference type="PROSITE" id="PS51257">
    <property type="entry name" value="PROKAR_LIPOPROTEIN"/>
    <property type="match status" value="1"/>
</dbReference>
<dbReference type="InterPro" id="IPR009056">
    <property type="entry name" value="Cyt_c-like_dom"/>
</dbReference>
<name>A0A3S2VWL8_9BURK</name>
<protein>
    <submittedName>
        <fullName evidence="9">C-type cytochrome</fullName>
    </submittedName>
</protein>
<accession>A0A3S2VWL8</accession>
<keyword evidence="7" id="KW-0732">Signal</keyword>
<dbReference type="RefSeq" id="WP_128199022.1">
    <property type="nucleotide sequence ID" value="NZ_SACT01000004.1"/>
</dbReference>
<dbReference type="SUPFAM" id="SSF46626">
    <property type="entry name" value="Cytochrome c"/>
    <property type="match status" value="1"/>
</dbReference>
<keyword evidence="2 6" id="KW-0349">Heme</keyword>
<dbReference type="Gene3D" id="1.10.760.10">
    <property type="entry name" value="Cytochrome c-like domain"/>
    <property type="match status" value="1"/>
</dbReference>
<proteinExistence type="predicted"/>